<dbReference type="AlphaFoldDB" id="A0A0K2URG5"/>
<sequence length="94" mass="10866">SNIIIYFSFLNFKCHNGHLYLNLRWSVCMIEDLFNKCIIFVDFDCCLTLVAFLSQYTLNCSQTSSQILFVEISVVCFPSNCVLCSIKQTKDYHG</sequence>
<organism evidence="1">
    <name type="scientific">Lepeophtheirus salmonis</name>
    <name type="common">Salmon louse</name>
    <name type="synonym">Caligus salmonis</name>
    <dbReference type="NCBI Taxonomy" id="72036"/>
    <lineage>
        <taxon>Eukaryota</taxon>
        <taxon>Metazoa</taxon>
        <taxon>Ecdysozoa</taxon>
        <taxon>Arthropoda</taxon>
        <taxon>Crustacea</taxon>
        <taxon>Multicrustacea</taxon>
        <taxon>Hexanauplia</taxon>
        <taxon>Copepoda</taxon>
        <taxon>Siphonostomatoida</taxon>
        <taxon>Caligidae</taxon>
        <taxon>Lepeophtheirus</taxon>
    </lineage>
</organism>
<accession>A0A0K2URG5</accession>
<feature type="non-terminal residue" evidence="1">
    <location>
        <position position="1"/>
    </location>
</feature>
<protein>
    <submittedName>
        <fullName evidence="1">Uncharacterized protein</fullName>
    </submittedName>
</protein>
<reference evidence="1" key="1">
    <citation type="submission" date="2014-05" db="EMBL/GenBank/DDBJ databases">
        <authorList>
            <person name="Chronopoulou M."/>
        </authorList>
    </citation>
    <scope>NUCLEOTIDE SEQUENCE</scope>
    <source>
        <tissue evidence="1">Whole organism</tissue>
    </source>
</reference>
<proteinExistence type="predicted"/>
<dbReference type="EMBL" id="HACA01022975">
    <property type="protein sequence ID" value="CDW40336.1"/>
    <property type="molecule type" value="Transcribed_RNA"/>
</dbReference>
<name>A0A0K2URG5_LEPSM</name>
<evidence type="ECO:0000313" key="1">
    <source>
        <dbReference type="EMBL" id="CDW40336.1"/>
    </source>
</evidence>